<keyword evidence="2" id="KW-1185">Reference proteome</keyword>
<name>A0ABW6GVA2_9ACTN</name>
<protein>
    <submittedName>
        <fullName evidence="1">DUF6000 family protein</fullName>
    </submittedName>
</protein>
<proteinExistence type="predicted"/>
<dbReference type="InterPro" id="IPR046042">
    <property type="entry name" value="DUF6000"/>
</dbReference>
<comment type="caution">
    <text evidence="1">The sequence shown here is derived from an EMBL/GenBank/DDBJ whole genome shotgun (WGS) entry which is preliminary data.</text>
</comment>
<evidence type="ECO:0000313" key="2">
    <source>
        <dbReference type="Proteomes" id="UP001599542"/>
    </source>
</evidence>
<dbReference type="EMBL" id="JBHYPX010000099">
    <property type="protein sequence ID" value="MFE1356692.1"/>
    <property type="molecule type" value="Genomic_DNA"/>
</dbReference>
<organism evidence="1 2">
    <name type="scientific">Kitasatospora phosalacinea</name>
    <dbReference type="NCBI Taxonomy" id="2065"/>
    <lineage>
        <taxon>Bacteria</taxon>
        <taxon>Bacillati</taxon>
        <taxon>Actinomycetota</taxon>
        <taxon>Actinomycetes</taxon>
        <taxon>Kitasatosporales</taxon>
        <taxon>Streptomycetaceae</taxon>
        <taxon>Kitasatospora</taxon>
    </lineage>
</organism>
<accession>A0ABW6GVA2</accession>
<dbReference type="Proteomes" id="UP001599542">
    <property type="component" value="Unassembled WGS sequence"/>
</dbReference>
<dbReference type="RefSeq" id="WP_380330776.1">
    <property type="nucleotide sequence ID" value="NZ_JBHYPW010000072.1"/>
</dbReference>
<sequence length="202" mass="22818">MSHPSAPDPELLVAIERYVKATTHGRGRYLRLLTAGIARAEDREPFLRALVTDAREITDRELGILLESHWRPRLAAAWLIGVDRRESFRGLIGELLLESRYVYAGRGYCFALARLGTEEDARLLTAYLDRYLRRPDLVYDQYWAISALLHIDGRTGSTHTERFLVPGGLWDQWSGGQYEPVVPSCFMDELCAVVAAASETGH</sequence>
<reference evidence="1 2" key="1">
    <citation type="submission" date="2024-09" db="EMBL/GenBank/DDBJ databases">
        <title>The Natural Products Discovery Center: Release of the First 8490 Sequenced Strains for Exploring Actinobacteria Biosynthetic Diversity.</title>
        <authorList>
            <person name="Kalkreuter E."/>
            <person name="Kautsar S.A."/>
            <person name="Yang D."/>
            <person name="Bader C.D."/>
            <person name="Teijaro C.N."/>
            <person name="Fluegel L."/>
            <person name="Davis C.M."/>
            <person name="Simpson J.R."/>
            <person name="Lauterbach L."/>
            <person name="Steele A.D."/>
            <person name="Gui C."/>
            <person name="Meng S."/>
            <person name="Li G."/>
            <person name="Viehrig K."/>
            <person name="Ye F."/>
            <person name="Su P."/>
            <person name="Kiefer A.F."/>
            <person name="Nichols A."/>
            <person name="Cepeda A.J."/>
            <person name="Yan W."/>
            <person name="Fan B."/>
            <person name="Jiang Y."/>
            <person name="Adhikari A."/>
            <person name="Zheng C.-J."/>
            <person name="Schuster L."/>
            <person name="Cowan T.M."/>
            <person name="Smanski M.J."/>
            <person name="Chevrette M.G."/>
            <person name="De Carvalho L.P.S."/>
            <person name="Shen B."/>
        </authorList>
    </citation>
    <scope>NUCLEOTIDE SEQUENCE [LARGE SCALE GENOMIC DNA]</scope>
    <source>
        <strain evidence="1 2">NPDC058753</strain>
    </source>
</reference>
<gene>
    <name evidence="1" type="ORF">ACFW6T_32435</name>
</gene>
<dbReference type="Pfam" id="PF19463">
    <property type="entry name" value="DUF6000"/>
    <property type="match status" value="1"/>
</dbReference>
<evidence type="ECO:0000313" key="1">
    <source>
        <dbReference type="EMBL" id="MFE1356692.1"/>
    </source>
</evidence>